<reference evidence="1 2" key="1">
    <citation type="submission" date="2019-08" db="EMBL/GenBank/DDBJ databases">
        <title>Bradyrhizobium hipponensis sp. nov., a rhizobium isolated from a Lupinus angustifolius root nodule in Tunisia.</title>
        <authorList>
            <person name="Off K."/>
            <person name="Rejili M."/>
            <person name="Mars M."/>
            <person name="Brachmann A."/>
            <person name="Marin M."/>
        </authorList>
    </citation>
    <scope>NUCLEOTIDE SEQUENCE [LARGE SCALE GENOMIC DNA]</scope>
    <source>
        <strain evidence="1 2">CTAW11</strain>
    </source>
</reference>
<comment type="caution">
    <text evidence="1">The sequence shown here is derived from an EMBL/GenBank/DDBJ whole genome shotgun (WGS) entry which is preliminary data.</text>
</comment>
<gene>
    <name evidence="1" type="ORF">FXB38_09710</name>
</gene>
<evidence type="ECO:0000313" key="1">
    <source>
        <dbReference type="EMBL" id="TYL85809.1"/>
    </source>
</evidence>
<proteinExistence type="predicted"/>
<evidence type="ECO:0000313" key="2">
    <source>
        <dbReference type="Proteomes" id="UP000324853"/>
    </source>
</evidence>
<name>A0A5S4WZ22_9BRAD</name>
<dbReference type="EMBL" id="VSSR01000016">
    <property type="protein sequence ID" value="TYL85809.1"/>
    <property type="molecule type" value="Genomic_DNA"/>
</dbReference>
<dbReference type="AlphaFoldDB" id="A0A5S4WZ22"/>
<dbReference type="RefSeq" id="WP_148750640.1">
    <property type="nucleotide sequence ID" value="NZ_VSSR01000016.1"/>
</dbReference>
<keyword evidence="2" id="KW-1185">Reference proteome</keyword>
<dbReference type="OrthoDB" id="8243680at2"/>
<sequence length="86" mass="10016">MTTEIDFNAPATLRKWPSLKKERIPTTWGAVPYSVVEGTLDVCIRAFMSKEERHLYEIHTKAQLPLVTEVLQHEHIVELARLRDFL</sequence>
<accession>A0A5S4WZ22</accession>
<dbReference type="Proteomes" id="UP000324853">
    <property type="component" value="Unassembled WGS sequence"/>
</dbReference>
<protein>
    <submittedName>
        <fullName evidence="1">Uncharacterized protein</fullName>
    </submittedName>
</protein>
<organism evidence="1 2">
    <name type="scientific">Bradyrhizobium cytisi</name>
    <dbReference type="NCBI Taxonomy" id="515489"/>
    <lineage>
        <taxon>Bacteria</taxon>
        <taxon>Pseudomonadati</taxon>
        <taxon>Pseudomonadota</taxon>
        <taxon>Alphaproteobacteria</taxon>
        <taxon>Hyphomicrobiales</taxon>
        <taxon>Nitrobacteraceae</taxon>
        <taxon>Bradyrhizobium</taxon>
    </lineage>
</organism>